<evidence type="ECO:0000313" key="5">
    <source>
        <dbReference type="EMBL" id="TNM30199.1"/>
    </source>
</evidence>
<evidence type="ECO:0000256" key="2">
    <source>
        <dbReference type="ARBA" id="ARBA00023163"/>
    </source>
</evidence>
<feature type="compositionally biased region" description="Pro residues" evidence="3">
    <location>
        <begin position="185"/>
        <end position="195"/>
    </location>
</feature>
<evidence type="ECO:0000256" key="4">
    <source>
        <dbReference type="SAM" id="Phobius"/>
    </source>
</evidence>
<keyword evidence="4" id="KW-0472">Membrane</keyword>
<feature type="compositionally biased region" description="Acidic residues" evidence="3">
    <location>
        <begin position="202"/>
        <end position="213"/>
    </location>
</feature>
<dbReference type="Gene3D" id="1.10.10.1320">
    <property type="entry name" value="Anti-sigma factor, zinc-finger domain"/>
    <property type="match status" value="1"/>
</dbReference>
<dbReference type="OrthoDB" id="4350643at2"/>
<keyword evidence="4" id="KW-1133">Transmembrane helix</keyword>
<name>A0A5C4V557_9ACTN</name>
<dbReference type="EMBL" id="VDGT01000008">
    <property type="protein sequence ID" value="TNM30199.1"/>
    <property type="molecule type" value="Genomic_DNA"/>
</dbReference>
<keyword evidence="1" id="KW-0805">Transcription regulation</keyword>
<evidence type="ECO:0000313" key="6">
    <source>
        <dbReference type="Proteomes" id="UP000311713"/>
    </source>
</evidence>
<keyword evidence="2" id="KW-0804">Transcription</keyword>
<accession>A0A5C4V557</accession>
<evidence type="ECO:0000256" key="3">
    <source>
        <dbReference type="SAM" id="MobiDB-lite"/>
    </source>
</evidence>
<evidence type="ECO:0000256" key="1">
    <source>
        <dbReference type="ARBA" id="ARBA00023015"/>
    </source>
</evidence>
<comment type="caution">
    <text evidence="5">The sequence shown here is derived from an EMBL/GenBank/DDBJ whole genome shotgun (WGS) entry which is preliminary data.</text>
</comment>
<dbReference type="RefSeq" id="WP_139644537.1">
    <property type="nucleotide sequence ID" value="NZ_BAAAZS010000034.1"/>
</dbReference>
<sequence length="292" mass="31122">MSERHPEPAELAAWDEDLLSPSEADVLREHLEHCASCATTRDELASLRQTLHDETDPGPIPDDVVFRIDAALAAEASRPREPSVVVSRETARKNRRFSRHSFALAAAGAALAVGIGGVLLGTLGKHTGDGSDTAAELGPGRDTSPLSSELPVEALEGQVRELLADSARPEPSEQQEPPTEDPLPEPDPPSEPPVPTGAVTEEPTEGAEEEPGEDEFHALSEIPSCVDEAIGRPEQPLAVNEEDYDGTDAYLVVFPHVEDPALVTAYVVDAQCVSSPSAVPGEILLEESYPRE</sequence>
<organism evidence="5 6">
    <name type="scientific">Streptomyces sedi</name>
    <dbReference type="NCBI Taxonomy" id="555059"/>
    <lineage>
        <taxon>Bacteria</taxon>
        <taxon>Bacillati</taxon>
        <taxon>Actinomycetota</taxon>
        <taxon>Actinomycetes</taxon>
        <taxon>Kitasatosporales</taxon>
        <taxon>Streptomycetaceae</taxon>
        <taxon>Streptomyces</taxon>
    </lineage>
</organism>
<keyword evidence="4" id="KW-0812">Transmembrane</keyword>
<protein>
    <submittedName>
        <fullName evidence="5">Zf-HC2 domain-containing protein</fullName>
    </submittedName>
</protein>
<dbReference type="AlphaFoldDB" id="A0A5C4V557"/>
<proteinExistence type="predicted"/>
<reference evidence="5 6" key="1">
    <citation type="submission" date="2019-06" db="EMBL/GenBank/DDBJ databases">
        <title>Draft genome of Streptomyces sedi sp. JCM16909.</title>
        <authorList>
            <person name="Klykleung N."/>
            <person name="Tanasupawat S."/>
            <person name="Kudo T."/>
            <person name="Yuki M."/>
            <person name="Ohkuma M."/>
        </authorList>
    </citation>
    <scope>NUCLEOTIDE SEQUENCE [LARGE SCALE GENOMIC DNA]</scope>
    <source>
        <strain evidence="5 6">JCM 16909</strain>
    </source>
</reference>
<dbReference type="Proteomes" id="UP000311713">
    <property type="component" value="Unassembled WGS sequence"/>
</dbReference>
<feature type="transmembrane region" description="Helical" evidence="4">
    <location>
        <begin position="102"/>
        <end position="123"/>
    </location>
</feature>
<keyword evidence="6" id="KW-1185">Reference proteome</keyword>
<feature type="region of interest" description="Disordered" evidence="3">
    <location>
        <begin position="166"/>
        <end position="215"/>
    </location>
</feature>
<dbReference type="InterPro" id="IPR041916">
    <property type="entry name" value="Anti_sigma_zinc_sf"/>
</dbReference>
<gene>
    <name evidence="5" type="ORF">FH715_12620</name>
</gene>